<dbReference type="EMBL" id="CAUYUJ010019668">
    <property type="protein sequence ID" value="CAK0892812.1"/>
    <property type="molecule type" value="Genomic_DNA"/>
</dbReference>
<sequence length="1574" mass="172518">MSEKGGSPAAMPLRSKGIPKRPHPGEPGGDPGGRADRPRSPPQGDEADLDAYATMSYVQSLQSKIDAMETSIKESINATVTTVVSTATNPISLALKAAQDGIDGLGAKIEKNVHLAVDQQIDSTRKHFQQQLDAFNIRVGEVEAKQEKTDKAIELMAAQIKVLQRELATANQQPIKQQFISRDFDRETDATIIKVHADGLVTLAKASESLTKFVVGCDIRETDFTVTGNDTAKFFTIKFTGLPGPASRRVQKILDSLRSSNGTWARIYADAVSGHGAVELRMGPDKSPKQIKTDIVGKRLRPAMEREFPTHVWRADRAKAWITAGWAPVIAHSVRPGRGEPTALTFQDTSPPALGIDRTTLKNATSADLARSQNRLADGPSPCLAVGTWNARALLGYQGRRVVEKSSYLKSMPLRKMVLGIQEVHQNHGQLLAFMRKIDSTLDMHSSFAPGYHGTISGGVATVFPAGMNAVSGPISPGRVLRSVFRVGDQVVIFYTIHNYDLSNATIQNITTHINSDLQWARSDPSRIVTFVTGEFNFSAVGKLKLLDPVAKGNSNPTETSKASVRKWHNALKHIVEIDSADTTHYCSETKAETTIDRCFCSFTPTQMLQLAVTSTTFSTPEDLSRRRVSDHAALFVSLTMRDAKPSPNQPIAQYIVKSPVFKEIADKMIAASPVDNLSPPTKLIQTTDLLTRGQTQALQRKVQLWNPLSKRLALTGVKTSEGTVTGPNERLKKLVEHWQPVFEGKTVDVTKAAVYLNQFSPTIDFSKYRPPDYETLKKFARRSSSTSPGLDGLPYLAWPAHEKCTEVLWDVMCYMLNGGILPDEVNATVQAFLPKGEEPEDSEHHGCHRDPPKVRVLGLRNTSLKIISSTMNAATATVAAEVVPASQRGFIHRRNFGYNIFELDAEIRIASADPDAQDMLPVLVSLDIAQAFPSFAHQFIRLALKAMGAPEAVLVVFDSMYNNTLAMAPCAGQYVPLFYIRSGIIQGCGWGGTLYALGTACFLLNLETVLEAQGRGLCRACADDLGLVLRAAAYLVYLADVMLCMEILAGLELKAPKCRIIPLAGQVNADLILKLKNALLTIAPKFKDFNICDRLAYLGLLLGPGATDQLIFAKAFNKYRSRVMAYSASDAPAVGSVSLCSGRALPALGYLAQYALLPREHFKHESWINASILRIPNGAFRLKDWPFLKDWGVPAPRSLQLSMLATIVRAETSTLKKFTEIRERLHEGLNSYGLQQTLGGAARGALHLSPPWWKTQAFVETMHQIASATSDHVYYPHQLAAPAVEAARAAVANEKPGLAQKHAFASALATRGSDGIGPFLQDRIVKEPPHAGELSIHRPSIMHDIQTAMKRLPPSWATAWMRTLSFSWLTSFRIAYPSGRRQCIFGCANSHDKMRHYLICAPLAQAVGRACGAPPLATEFAKLGLTDQSNENAEAIAVACLAHHALRQETHVSAETTLTAAKAALRATRTMKKPPIVLRPHHRHRRVDRHCWVEKPGVMAPLSAGGSSGSAPAGQVTERYREIFSLQEHTRHRQELTTSSRTHFGSVEPPLITISFQYTYEEMFCTLLLARHL</sequence>
<proteinExistence type="predicted"/>
<keyword evidence="3" id="KW-1185">Reference proteome</keyword>
<name>A0ABN9X4H8_9DINO</name>
<dbReference type="SUPFAM" id="SSF56219">
    <property type="entry name" value="DNase I-like"/>
    <property type="match status" value="1"/>
</dbReference>
<evidence type="ECO:0008006" key="4">
    <source>
        <dbReference type="Google" id="ProtNLM"/>
    </source>
</evidence>
<dbReference type="Proteomes" id="UP001189429">
    <property type="component" value="Unassembled WGS sequence"/>
</dbReference>
<accession>A0ABN9X4H8</accession>
<evidence type="ECO:0000313" key="2">
    <source>
        <dbReference type="EMBL" id="CAK0892812.1"/>
    </source>
</evidence>
<comment type="caution">
    <text evidence="2">The sequence shown here is derived from an EMBL/GenBank/DDBJ whole genome shotgun (WGS) entry which is preliminary data.</text>
</comment>
<dbReference type="InterPro" id="IPR036691">
    <property type="entry name" value="Endo/exonu/phosph_ase_sf"/>
</dbReference>
<feature type="region of interest" description="Disordered" evidence="1">
    <location>
        <begin position="1"/>
        <end position="47"/>
    </location>
</feature>
<reference evidence="2" key="1">
    <citation type="submission" date="2023-10" db="EMBL/GenBank/DDBJ databases">
        <authorList>
            <person name="Chen Y."/>
            <person name="Shah S."/>
            <person name="Dougan E. K."/>
            <person name="Thang M."/>
            <person name="Chan C."/>
        </authorList>
    </citation>
    <scope>NUCLEOTIDE SEQUENCE [LARGE SCALE GENOMIC DNA]</scope>
</reference>
<evidence type="ECO:0000313" key="3">
    <source>
        <dbReference type="Proteomes" id="UP001189429"/>
    </source>
</evidence>
<gene>
    <name evidence="2" type="ORF">PCOR1329_LOCUS72366</name>
</gene>
<dbReference type="PANTHER" id="PTHR19446">
    <property type="entry name" value="REVERSE TRANSCRIPTASES"/>
    <property type="match status" value="1"/>
</dbReference>
<evidence type="ECO:0000256" key="1">
    <source>
        <dbReference type="SAM" id="MobiDB-lite"/>
    </source>
</evidence>
<protein>
    <recommendedName>
        <fullName evidence="4">Reverse transcriptase domain-containing protein</fullName>
    </recommendedName>
</protein>
<organism evidence="2 3">
    <name type="scientific">Prorocentrum cordatum</name>
    <dbReference type="NCBI Taxonomy" id="2364126"/>
    <lineage>
        <taxon>Eukaryota</taxon>
        <taxon>Sar</taxon>
        <taxon>Alveolata</taxon>
        <taxon>Dinophyceae</taxon>
        <taxon>Prorocentrales</taxon>
        <taxon>Prorocentraceae</taxon>
        <taxon>Prorocentrum</taxon>
    </lineage>
</organism>